<proteinExistence type="predicted"/>
<evidence type="ECO:0000313" key="2">
    <source>
        <dbReference type="EMBL" id="KAF6839239.1"/>
    </source>
</evidence>
<protein>
    <submittedName>
        <fullName evidence="2">Uncharacterized protein</fullName>
    </submittedName>
</protein>
<dbReference type="EMBL" id="WIGO01000014">
    <property type="protein sequence ID" value="KAF6839239.1"/>
    <property type="molecule type" value="Genomic_DNA"/>
</dbReference>
<sequence>MTLPERKVNPSTNRHLVCPPAIDNTNAVLDTPSISPFHDVHPSLAHPGAKRGKATHAHPSSTLCGIPPAGPIDQQQQRTRRLTYAQPAPPWATNRRPSMDAALLQGQDCDSGSFCLSVGIASSSLSLSSPPVGAVWSPFLQAGETWDPTLGAVWILQ</sequence>
<gene>
    <name evidence="2" type="ORF">CPLU01_01977</name>
</gene>
<evidence type="ECO:0000256" key="1">
    <source>
        <dbReference type="SAM" id="MobiDB-lite"/>
    </source>
</evidence>
<feature type="region of interest" description="Disordered" evidence="1">
    <location>
        <begin position="46"/>
        <end position="68"/>
    </location>
</feature>
<reference evidence="2" key="1">
    <citation type="journal article" date="2020" name="Phytopathology">
        <title>Genome Sequence Resources of Colletotrichum truncatum, C. plurivorum, C. musicola, and C. sojae: Four Species Pathogenic to Soybean (Glycine max).</title>
        <authorList>
            <person name="Rogerio F."/>
            <person name="Boufleur T.R."/>
            <person name="Ciampi-Guillardi M."/>
            <person name="Sukno S.A."/>
            <person name="Thon M.R."/>
            <person name="Massola Junior N.S."/>
            <person name="Baroncelli R."/>
        </authorList>
    </citation>
    <scope>NUCLEOTIDE SEQUENCE</scope>
    <source>
        <strain evidence="2">LFN00145</strain>
    </source>
</reference>
<dbReference type="Proteomes" id="UP000654918">
    <property type="component" value="Unassembled WGS sequence"/>
</dbReference>
<name>A0A8H6NMU1_9PEZI</name>
<keyword evidence="3" id="KW-1185">Reference proteome</keyword>
<comment type="caution">
    <text evidence="2">The sequence shown here is derived from an EMBL/GenBank/DDBJ whole genome shotgun (WGS) entry which is preliminary data.</text>
</comment>
<dbReference type="AlphaFoldDB" id="A0A8H6NMU1"/>
<evidence type="ECO:0000313" key="3">
    <source>
        <dbReference type="Proteomes" id="UP000654918"/>
    </source>
</evidence>
<accession>A0A8H6NMU1</accession>
<organism evidence="2 3">
    <name type="scientific">Colletotrichum plurivorum</name>
    <dbReference type="NCBI Taxonomy" id="2175906"/>
    <lineage>
        <taxon>Eukaryota</taxon>
        <taxon>Fungi</taxon>
        <taxon>Dikarya</taxon>
        <taxon>Ascomycota</taxon>
        <taxon>Pezizomycotina</taxon>
        <taxon>Sordariomycetes</taxon>
        <taxon>Hypocreomycetidae</taxon>
        <taxon>Glomerellales</taxon>
        <taxon>Glomerellaceae</taxon>
        <taxon>Colletotrichum</taxon>
        <taxon>Colletotrichum orchidearum species complex</taxon>
    </lineage>
</organism>